<sequence>MLRCAAGEALGRMAQVVADPKFVAEMAQSSFDCLKSARDVTSRTGHSLALGCLHRYVGGMGSSQHLHTSVSILLALAQDQASPQVQVWALHALALIADSGGPMFRGFVEPTLSTILKLLLSVQLTSLEVMSCLGRVLSALITTVGPELQSNSNEIAIARSSFLCAVAMLQNHPHPVVQAEAIQCLQQLHMFAQPPGPSRQGPAPVDLAVLVPVLVRYLRSSHLILRQSAVSCFRQFAQREAKEVCEQAMTLINQESLKDTHNLDSLHFTDSGLPGILFSILDHELDPLLLSNIHDTLLFIMQSMASENLTSWLSLLRECPHDHFVLDCCQGNRAHFDLCLAKEMQMTQAKGDYLVLHLSELVRVAFMAATSDSDPLRLEGLRTMQVIIERFGDTPEPEFPGHVILEQYQAQVGAALRPAFTPDTPSHVTAAACNVCSSWIGSGVARDLSDLRRVYQLLVSSLDKIKPKSTQAQFFNESALTLEKLSILKGWAEVYIMSMKNEISNFNSENAFSSKFSQADDDDFAEFDDQSSSSGSKNEGLAALVQEELPSLSKHWLAAMKDYALLSLPSEFKSQLPHDGGAFYTNDTIESARPHYRATWPPILEAVAIWLTYGQGFENVQKEKSDLDVQGSANLGIGPANAAANKNADDINKDRFYLLFGICMEALSNNRSADLSKEEVSSCLKALKALMDHAKNRQLDLLGEGGESGKISPESSVVFATLEVCLCVLVRHYPDLSPRAANINSVMAMQAKSRLRGRLMNDEQCQLIALAVQALSGLTKLCSPRGALKVLPSIYWLITGILKEAASKAVIDDGIVLASNPQITSSLQGLRTLTSSNYAQDERSRKKWAELSQSTLLSLVDLAKTAPNEDHKMDETSLLLAVAVFILNCDPAVVCSPNIQYPAINAFSQAFQSSNATVRLKCVQTLQSIFRHPKKQISLPYIHSLLPKILEHLMGESARAVKTDEDFLHTTECSRIVESLLMTLPEQDKKAQLLALHVPILVSQLLLDGDIKDATHLRLRLHENALNKLTQLGKLFPQEIRGIFTQHVELKTRLEAAIRINQARVQNAKHEAANAASNAQQRKVQDHTPSIKLTMDFSKFATK</sequence>
<dbReference type="AlphaFoldDB" id="A0A553NBV9"/>
<feature type="region of interest" description="Disordered" evidence="2">
    <location>
        <begin position="1069"/>
        <end position="1088"/>
    </location>
</feature>
<protein>
    <recommendedName>
        <fullName evidence="5">HEAT repeat-containing protein 5B</fullName>
    </recommendedName>
</protein>
<proteinExistence type="inferred from homology"/>
<accession>A0A553NBV9</accession>
<dbReference type="OMA" id="CSIRINA"/>
<organism evidence="3 4">
    <name type="scientific">Tigriopus californicus</name>
    <name type="common">Marine copepod</name>
    <dbReference type="NCBI Taxonomy" id="6832"/>
    <lineage>
        <taxon>Eukaryota</taxon>
        <taxon>Metazoa</taxon>
        <taxon>Ecdysozoa</taxon>
        <taxon>Arthropoda</taxon>
        <taxon>Crustacea</taxon>
        <taxon>Multicrustacea</taxon>
        <taxon>Hexanauplia</taxon>
        <taxon>Copepoda</taxon>
        <taxon>Harpacticoida</taxon>
        <taxon>Harpacticidae</taxon>
        <taxon>Tigriopus</taxon>
    </lineage>
</organism>
<name>A0A553NBV9_TIGCA</name>
<dbReference type="Gene3D" id="1.25.10.10">
    <property type="entry name" value="Leucine-rich Repeat Variant"/>
    <property type="match status" value="2"/>
</dbReference>
<dbReference type="SUPFAM" id="SSF48371">
    <property type="entry name" value="ARM repeat"/>
    <property type="match status" value="2"/>
</dbReference>
<dbReference type="STRING" id="6832.A0A553NBV9"/>
<dbReference type="EMBL" id="VCGU01000458">
    <property type="protein sequence ID" value="TRY62849.1"/>
    <property type="molecule type" value="Genomic_DNA"/>
</dbReference>
<dbReference type="Proteomes" id="UP000318571">
    <property type="component" value="Chromosome 10"/>
</dbReference>
<dbReference type="InterPro" id="IPR040108">
    <property type="entry name" value="Laa1/Sip1/HEATR5"/>
</dbReference>
<dbReference type="GO" id="GO:0042147">
    <property type="term" value="P:retrograde transport, endosome to Golgi"/>
    <property type="evidence" value="ECO:0007669"/>
    <property type="project" value="TreeGrafter"/>
</dbReference>
<dbReference type="InterPro" id="IPR011989">
    <property type="entry name" value="ARM-like"/>
</dbReference>
<dbReference type="Pfam" id="PF20210">
    <property type="entry name" value="Laa1_Sip1_HTR5"/>
    <property type="match status" value="1"/>
</dbReference>
<dbReference type="InterPro" id="IPR016024">
    <property type="entry name" value="ARM-type_fold"/>
</dbReference>
<dbReference type="GO" id="GO:0008104">
    <property type="term" value="P:intracellular protein localization"/>
    <property type="evidence" value="ECO:0007669"/>
    <property type="project" value="TreeGrafter"/>
</dbReference>
<comment type="caution">
    <text evidence="3">The sequence shown here is derived from an EMBL/GenBank/DDBJ whole genome shotgun (WGS) entry which is preliminary data.</text>
</comment>
<dbReference type="InterPro" id="IPR046837">
    <property type="entry name" value="Laa1/Sip1/HEATR5-like_HEAT"/>
</dbReference>
<dbReference type="GO" id="GO:0016020">
    <property type="term" value="C:membrane"/>
    <property type="evidence" value="ECO:0007669"/>
    <property type="project" value="TreeGrafter"/>
</dbReference>
<comment type="similarity">
    <text evidence="1">Belongs to the HEATR5 family.</text>
</comment>
<dbReference type="GO" id="GO:0006897">
    <property type="term" value="P:endocytosis"/>
    <property type="evidence" value="ECO:0007669"/>
    <property type="project" value="TreeGrafter"/>
</dbReference>
<dbReference type="PANTHER" id="PTHR21663:SF0">
    <property type="entry name" value="HEAT REPEAT-CONTAINING PROTEIN 5B"/>
    <property type="match status" value="1"/>
</dbReference>
<gene>
    <name evidence="3" type="ORF">TCAL_08197</name>
</gene>
<evidence type="ECO:0000313" key="4">
    <source>
        <dbReference type="Proteomes" id="UP000318571"/>
    </source>
</evidence>
<evidence type="ECO:0000256" key="2">
    <source>
        <dbReference type="SAM" id="MobiDB-lite"/>
    </source>
</evidence>
<dbReference type="GO" id="GO:0005794">
    <property type="term" value="C:Golgi apparatus"/>
    <property type="evidence" value="ECO:0007669"/>
    <property type="project" value="TreeGrafter"/>
</dbReference>
<dbReference type="Pfam" id="PF25468">
    <property type="entry name" value="HEAT_HEATR5A"/>
    <property type="match status" value="1"/>
</dbReference>
<evidence type="ECO:0000313" key="3">
    <source>
        <dbReference type="EMBL" id="TRY62849.1"/>
    </source>
</evidence>
<evidence type="ECO:0008006" key="5">
    <source>
        <dbReference type="Google" id="ProtNLM"/>
    </source>
</evidence>
<dbReference type="PANTHER" id="PTHR21663">
    <property type="entry name" value="HYPOTHETICAL HEAT DOMAIN-CONTAINING"/>
    <property type="match status" value="1"/>
</dbReference>
<evidence type="ECO:0000256" key="1">
    <source>
        <dbReference type="ARBA" id="ARBA00008304"/>
    </source>
</evidence>
<reference evidence="3 4" key="1">
    <citation type="journal article" date="2018" name="Nat. Ecol. Evol.">
        <title>Genomic signatures of mitonuclear coevolution across populations of Tigriopus californicus.</title>
        <authorList>
            <person name="Barreto F.S."/>
            <person name="Watson E.T."/>
            <person name="Lima T.G."/>
            <person name="Willett C.S."/>
            <person name="Edmands S."/>
            <person name="Li W."/>
            <person name="Burton R.S."/>
        </authorList>
    </citation>
    <scope>NUCLEOTIDE SEQUENCE [LARGE SCALE GENOMIC DNA]</scope>
    <source>
        <strain evidence="3 4">San Diego</strain>
    </source>
</reference>
<dbReference type="GO" id="GO:0005829">
    <property type="term" value="C:cytosol"/>
    <property type="evidence" value="ECO:0007669"/>
    <property type="project" value="GOC"/>
</dbReference>
<keyword evidence="4" id="KW-1185">Reference proteome</keyword>
<dbReference type="GO" id="GO:0030139">
    <property type="term" value="C:endocytic vesicle"/>
    <property type="evidence" value="ECO:0007669"/>
    <property type="project" value="TreeGrafter"/>
</dbReference>